<feature type="transmembrane region" description="Helical" evidence="2">
    <location>
        <begin position="218"/>
        <end position="241"/>
    </location>
</feature>
<reference evidence="4 5" key="1">
    <citation type="submission" date="2019-08" db="EMBL/GenBank/DDBJ databases">
        <title>In-depth cultivation of the pig gut microbiome towards novel bacterial diversity and tailored functional studies.</title>
        <authorList>
            <person name="Wylensek D."/>
            <person name="Hitch T.C.A."/>
            <person name="Clavel T."/>
        </authorList>
    </citation>
    <scope>NUCLEOTIDE SEQUENCE [LARGE SCALE GENOMIC DNA]</scope>
    <source>
        <strain evidence="4 5">WCA-389-WT-23D1</strain>
    </source>
</reference>
<evidence type="ECO:0000256" key="1">
    <source>
        <dbReference type="SAM" id="MobiDB-lite"/>
    </source>
</evidence>
<feature type="domain" description="LysM" evidence="3">
    <location>
        <begin position="424"/>
        <end position="471"/>
    </location>
</feature>
<evidence type="ECO:0000256" key="2">
    <source>
        <dbReference type="SAM" id="Phobius"/>
    </source>
</evidence>
<keyword evidence="2" id="KW-0812">Transmembrane</keyword>
<comment type="caution">
    <text evidence="4">The sequence shown here is derived from an EMBL/GenBank/DDBJ whole genome shotgun (WGS) entry which is preliminary data.</text>
</comment>
<gene>
    <name evidence="4" type="ORF">FYJ39_05040</name>
</gene>
<dbReference type="AlphaFoldDB" id="A0A7X2TCC0"/>
<evidence type="ECO:0000259" key="3">
    <source>
        <dbReference type="PROSITE" id="PS51782"/>
    </source>
</evidence>
<evidence type="ECO:0000313" key="5">
    <source>
        <dbReference type="Proteomes" id="UP000429958"/>
    </source>
</evidence>
<dbReference type="RefSeq" id="WP_154471352.1">
    <property type="nucleotide sequence ID" value="NZ_DBEWUL010000124.1"/>
</dbReference>
<dbReference type="InterPro" id="IPR018392">
    <property type="entry name" value="LysM"/>
</dbReference>
<feature type="compositionally biased region" description="Polar residues" evidence="1">
    <location>
        <begin position="344"/>
        <end position="364"/>
    </location>
</feature>
<feature type="compositionally biased region" description="Low complexity" evidence="1">
    <location>
        <begin position="334"/>
        <end position="343"/>
    </location>
</feature>
<dbReference type="SUPFAM" id="SSF54106">
    <property type="entry name" value="LysM domain"/>
    <property type="match status" value="1"/>
</dbReference>
<protein>
    <submittedName>
        <fullName evidence="4">LysM peptidoglycan-binding domain-containing protein</fullName>
    </submittedName>
</protein>
<proteinExistence type="predicted"/>
<dbReference type="EMBL" id="VUMD01000003">
    <property type="protein sequence ID" value="MSS35963.1"/>
    <property type="molecule type" value="Genomic_DNA"/>
</dbReference>
<keyword evidence="2" id="KW-1133">Transmembrane helix</keyword>
<dbReference type="InterPro" id="IPR036779">
    <property type="entry name" value="LysM_dom_sf"/>
</dbReference>
<sequence length="472" mass="52328">MGELYEPFPRLPKNIRQIGERDQILKLYLEDYVKTYLKRLRPARGSDLRVGLLLGSREVHEDVPYVFVDGALEMESVTEEGEKVVFTEDAWKKAYQEVEQMFPKRTVQGWFLCGGPGCTLSPLNYWRQHSQYFTGKNQLMYLNSGLEGEEAAYIASADGFYKLRGYSIYYERNQMMQDYMILQKDSFRSEAGMNDKVIQDFKQRMDERKYEAMRHRGAVGVLTGVCSVLAVTVLAGGVAMFSNYQKLHRMESVIASVMPEGRGAGELLADFGKASDKMEASSGKGWTSADEPDYLIEEAAGEVYPTTAPADEAGKELPAQVNPETMPVSGDGGHSSQDSQESQAVISELQNVSETSPSGDQTEQTQREETGAIQTPAFTEAQKEAAQSQETKASDEKEAGTSGLPPSGGRENASDETVSAVNYKVYTVTDGETLYGICYKLYQNLGHIDEICRVNALSDQNSIYAGQKLLVP</sequence>
<feature type="region of interest" description="Disordered" evidence="1">
    <location>
        <begin position="321"/>
        <end position="416"/>
    </location>
</feature>
<name>A0A7X2TCC0_9CLOT</name>
<dbReference type="SMART" id="SM00257">
    <property type="entry name" value="LysM"/>
    <property type="match status" value="1"/>
</dbReference>
<dbReference type="CDD" id="cd00118">
    <property type="entry name" value="LysM"/>
    <property type="match status" value="1"/>
</dbReference>
<accession>A0A7X2TCC0</accession>
<dbReference type="PROSITE" id="PS51782">
    <property type="entry name" value="LYSM"/>
    <property type="match status" value="1"/>
</dbReference>
<evidence type="ECO:0000313" key="4">
    <source>
        <dbReference type="EMBL" id="MSS35963.1"/>
    </source>
</evidence>
<organism evidence="4 5">
    <name type="scientific">Clostridium porci</name>
    <dbReference type="NCBI Taxonomy" id="2605778"/>
    <lineage>
        <taxon>Bacteria</taxon>
        <taxon>Bacillati</taxon>
        <taxon>Bacillota</taxon>
        <taxon>Clostridia</taxon>
        <taxon>Eubacteriales</taxon>
        <taxon>Clostridiaceae</taxon>
        <taxon>Clostridium</taxon>
    </lineage>
</organism>
<dbReference type="Proteomes" id="UP000429958">
    <property type="component" value="Unassembled WGS sequence"/>
</dbReference>
<dbReference type="Gene3D" id="3.10.350.10">
    <property type="entry name" value="LysM domain"/>
    <property type="match status" value="1"/>
</dbReference>
<dbReference type="Pfam" id="PF01476">
    <property type="entry name" value="LysM"/>
    <property type="match status" value="1"/>
</dbReference>
<keyword evidence="5" id="KW-1185">Reference proteome</keyword>
<keyword evidence="2" id="KW-0472">Membrane</keyword>